<protein>
    <submittedName>
        <fullName evidence="2">Uncharacterized protein</fullName>
    </submittedName>
</protein>
<sequence>MIIIMQSMIDEFTELKDPQILRILQILFTEIFNLAYYGTARVQTILKCSFFHLCVCVCVCALLMLLHYHDHHRHHQNYRQHRQQWQHISYVVTNDNVVVDIVVEENTKVGSSAG</sequence>
<evidence type="ECO:0000313" key="2">
    <source>
        <dbReference type="EnsemblMetazoa" id="GBRI044199-PA"/>
    </source>
</evidence>
<dbReference type="EnsemblMetazoa" id="GBRI044199-RA">
    <property type="protein sequence ID" value="GBRI044199-PA"/>
    <property type="gene ID" value="GBRI044199"/>
</dbReference>
<keyword evidence="1" id="KW-1133">Transmembrane helix</keyword>
<organism evidence="2 3">
    <name type="scientific">Glossina brevipalpis</name>
    <dbReference type="NCBI Taxonomy" id="37001"/>
    <lineage>
        <taxon>Eukaryota</taxon>
        <taxon>Metazoa</taxon>
        <taxon>Ecdysozoa</taxon>
        <taxon>Arthropoda</taxon>
        <taxon>Hexapoda</taxon>
        <taxon>Insecta</taxon>
        <taxon>Pterygota</taxon>
        <taxon>Neoptera</taxon>
        <taxon>Endopterygota</taxon>
        <taxon>Diptera</taxon>
        <taxon>Brachycera</taxon>
        <taxon>Muscomorpha</taxon>
        <taxon>Hippoboscoidea</taxon>
        <taxon>Glossinidae</taxon>
        <taxon>Glossina</taxon>
    </lineage>
</organism>
<feature type="transmembrane region" description="Helical" evidence="1">
    <location>
        <begin position="50"/>
        <end position="69"/>
    </location>
</feature>
<dbReference type="Proteomes" id="UP000091820">
    <property type="component" value="Unassembled WGS sequence"/>
</dbReference>
<dbReference type="VEuPathDB" id="VectorBase:GBRI044199"/>
<evidence type="ECO:0000313" key="3">
    <source>
        <dbReference type="Proteomes" id="UP000091820"/>
    </source>
</evidence>
<evidence type="ECO:0000256" key="1">
    <source>
        <dbReference type="SAM" id="Phobius"/>
    </source>
</evidence>
<name>A0A1A9X4P8_9MUSC</name>
<keyword evidence="1" id="KW-0812">Transmembrane</keyword>
<reference evidence="3" key="1">
    <citation type="submission" date="2014-03" db="EMBL/GenBank/DDBJ databases">
        <authorList>
            <person name="Aksoy S."/>
            <person name="Warren W."/>
            <person name="Wilson R.K."/>
        </authorList>
    </citation>
    <scope>NUCLEOTIDE SEQUENCE [LARGE SCALE GENOMIC DNA]</scope>
    <source>
        <strain evidence="3">IAEA</strain>
    </source>
</reference>
<proteinExistence type="predicted"/>
<accession>A0A1A9X4P8</accession>
<keyword evidence="1" id="KW-0472">Membrane</keyword>
<dbReference type="AlphaFoldDB" id="A0A1A9X4P8"/>
<keyword evidence="3" id="KW-1185">Reference proteome</keyword>
<reference evidence="2" key="2">
    <citation type="submission" date="2020-05" db="UniProtKB">
        <authorList>
            <consortium name="EnsemblMetazoa"/>
        </authorList>
    </citation>
    <scope>IDENTIFICATION</scope>
    <source>
        <strain evidence="2">IAEA</strain>
    </source>
</reference>